<dbReference type="GO" id="GO:0043565">
    <property type="term" value="F:sequence-specific DNA binding"/>
    <property type="evidence" value="ECO:0007669"/>
    <property type="project" value="InterPro"/>
</dbReference>
<dbReference type="RefSeq" id="WP_091526242.1">
    <property type="nucleotide sequence ID" value="NZ_FOVI01000036.1"/>
</dbReference>
<reference evidence="2" key="1">
    <citation type="submission" date="2016-10" db="EMBL/GenBank/DDBJ databases">
        <authorList>
            <person name="Varghese N."/>
            <person name="Submissions S."/>
        </authorList>
    </citation>
    <scope>NUCLEOTIDE SEQUENCE [LARGE SCALE GENOMIC DNA]</scope>
    <source>
        <strain evidence="2">DS-12</strain>
    </source>
</reference>
<dbReference type="EMBL" id="FOVI01000036">
    <property type="protein sequence ID" value="SFO31909.1"/>
    <property type="molecule type" value="Genomic_DNA"/>
</dbReference>
<evidence type="ECO:0008006" key="3">
    <source>
        <dbReference type="Google" id="ProtNLM"/>
    </source>
</evidence>
<dbReference type="AlphaFoldDB" id="A0A1I5G7S7"/>
<gene>
    <name evidence="1" type="ORF">SAMN05421741_13623</name>
</gene>
<keyword evidence="2" id="KW-1185">Reference proteome</keyword>
<proteinExistence type="predicted"/>
<dbReference type="OrthoDB" id="1260127at2"/>
<evidence type="ECO:0000313" key="2">
    <source>
        <dbReference type="Proteomes" id="UP000199036"/>
    </source>
</evidence>
<name>A0A1I5G7S7_9FLAO</name>
<organism evidence="1 2">
    <name type="scientific">Paenimyroides ummariense</name>
    <dbReference type="NCBI Taxonomy" id="913024"/>
    <lineage>
        <taxon>Bacteria</taxon>
        <taxon>Pseudomonadati</taxon>
        <taxon>Bacteroidota</taxon>
        <taxon>Flavobacteriia</taxon>
        <taxon>Flavobacteriales</taxon>
        <taxon>Flavobacteriaceae</taxon>
        <taxon>Paenimyroides</taxon>
    </lineage>
</organism>
<dbReference type="InterPro" id="IPR010921">
    <property type="entry name" value="Trp_repressor/repl_initiator"/>
</dbReference>
<dbReference type="Proteomes" id="UP000199036">
    <property type="component" value="Unassembled WGS sequence"/>
</dbReference>
<accession>A0A1I5G7S7</accession>
<dbReference type="SUPFAM" id="SSF48295">
    <property type="entry name" value="TrpR-like"/>
    <property type="match status" value="1"/>
</dbReference>
<sequence>MSINYKKIFQDILDIKFPEKTELHTIVSEKEINDFYDVLSLNKIIFGTENKENKHKSYDPSTITKVLKYQQENNLSNIETARKFNLSRNTVSAWKKRVNFNNSAMA</sequence>
<evidence type="ECO:0000313" key="1">
    <source>
        <dbReference type="EMBL" id="SFO31909.1"/>
    </source>
</evidence>
<protein>
    <recommendedName>
        <fullName evidence="3">Helix-turn-helix domain-containing protein</fullName>
    </recommendedName>
</protein>